<sequence length="188" mass="20979">MAAIELNVHAFLQETSGHLLSGCMLRNTQPKPYFSSFVSVIHLLVGVVYCLVSWAVGLPKRAPINKELLTVLTPVAFCHTLGHAMFNVSFAAVAVSFTHTIKGTMVGFITWIPFATAPFRIAEIRAAIPSHCWVKNPWRSISYVIRDVIVVFGLAALANFFDSWVVWPFYWAAQGTMFWALFVLGHYS</sequence>
<dbReference type="Proteomes" id="UP001060215">
    <property type="component" value="Chromosome 2"/>
</dbReference>
<dbReference type="EMBL" id="CM045759">
    <property type="protein sequence ID" value="KAI8020454.1"/>
    <property type="molecule type" value="Genomic_DNA"/>
</dbReference>
<accession>A0ACC0I6C6</accession>
<organism evidence="1 2">
    <name type="scientific">Camellia lanceoleosa</name>
    <dbReference type="NCBI Taxonomy" id="1840588"/>
    <lineage>
        <taxon>Eukaryota</taxon>
        <taxon>Viridiplantae</taxon>
        <taxon>Streptophyta</taxon>
        <taxon>Embryophyta</taxon>
        <taxon>Tracheophyta</taxon>
        <taxon>Spermatophyta</taxon>
        <taxon>Magnoliopsida</taxon>
        <taxon>eudicotyledons</taxon>
        <taxon>Gunneridae</taxon>
        <taxon>Pentapetalae</taxon>
        <taxon>asterids</taxon>
        <taxon>Ericales</taxon>
        <taxon>Theaceae</taxon>
        <taxon>Camellia</taxon>
    </lineage>
</organism>
<evidence type="ECO:0000313" key="1">
    <source>
        <dbReference type="EMBL" id="KAI8020454.1"/>
    </source>
</evidence>
<gene>
    <name evidence="1" type="ORF">LOK49_LG04G03084</name>
</gene>
<name>A0ACC0I6C6_9ERIC</name>
<protein>
    <submittedName>
        <fullName evidence="1">Uncharacterized protein</fullName>
    </submittedName>
</protein>
<proteinExistence type="predicted"/>
<comment type="caution">
    <text evidence="1">The sequence shown here is derived from an EMBL/GenBank/DDBJ whole genome shotgun (WGS) entry which is preliminary data.</text>
</comment>
<evidence type="ECO:0000313" key="2">
    <source>
        <dbReference type="Proteomes" id="UP001060215"/>
    </source>
</evidence>
<reference evidence="1 2" key="1">
    <citation type="journal article" date="2022" name="Plant J.">
        <title>Chromosome-level genome of Camellia lanceoleosa provides a valuable resource for understanding genome evolution and self-incompatibility.</title>
        <authorList>
            <person name="Gong W."/>
            <person name="Xiao S."/>
            <person name="Wang L."/>
            <person name="Liao Z."/>
            <person name="Chang Y."/>
            <person name="Mo W."/>
            <person name="Hu G."/>
            <person name="Li W."/>
            <person name="Zhao G."/>
            <person name="Zhu H."/>
            <person name="Hu X."/>
            <person name="Ji K."/>
            <person name="Xiang X."/>
            <person name="Song Q."/>
            <person name="Yuan D."/>
            <person name="Jin S."/>
            <person name="Zhang L."/>
        </authorList>
    </citation>
    <scope>NUCLEOTIDE SEQUENCE [LARGE SCALE GENOMIC DNA]</scope>
    <source>
        <strain evidence="1">SQ_2022a</strain>
    </source>
</reference>
<keyword evidence="2" id="KW-1185">Reference proteome</keyword>